<dbReference type="EMBL" id="JAPQKQ010000003">
    <property type="protein sequence ID" value="KAJ5203063.1"/>
    <property type="molecule type" value="Genomic_DNA"/>
</dbReference>
<accession>A0A9W9MKK9</accession>
<proteinExistence type="predicted"/>
<protein>
    <submittedName>
        <fullName evidence="1">Uncharacterized protein</fullName>
    </submittedName>
</protein>
<keyword evidence="2" id="KW-1185">Reference proteome</keyword>
<name>A0A9W9MKK9_9EURO</name>
<gene>
    <name evidence="1" type="ORF">N7449_005142</name>
</gene>
<dbReference type="OrthoDB" id="4207132at2759"/>
<evidence type="ECO:0000313" key="2">
    <source>
        <dbReference type="Proteomes" id="UP001150942"/>
    </source>
</evidence>
<reference evidence="1" key="2">
    <citation type="journal article" date="2023" name="IMA Fungus">
        <title>Comparative genomic study of the Penicillium genus elucidates a diverse pangenome and 15 lateral gene transfer events.</title>
        <authorList>
            <person name="Petersen C."/>
            <person name="Sorensen T."/>
            <person name="Nielsen M.R."/>
            <person name="Sondergaard T.E."/>
            <person name="Sorensen J.L."/>
            <person name="Fitzpatrick D.A."/>
            <person name="Frisvad J.C."/>
            <person name="Nielsen K.L."/>
        </authorList>
    </citation>
    <scope>NUCLEOTIDE SEQUENCE</scope>
    <source>
        <strain evidence="1">IBT 20477</strain>
    </source>
</reference>
<organism evidence="1 2">
    <name type="scientific">Penicillium cf. viridicatum</name>
    <dbReference type="NCBI Taxonomy" id="2972119"/>
    <lineage>
        <taxon>Eukaryota</taxon>
        <taxon>Fungi</taxon>
        <taxon>Dikarya</taxon>
        <taxon>Ascomycota</taxon>
        <taxon>Pezizomycotina</taxon>
        <taxon>Eurotiomycetes</taxon>
        <taxon>Eurotiomycetidae</taxon>
        <taxon>Eurotiales</taxon>
        <taxon>Aspergillaceae</taxon>
        <taxon>Penicillium</taxon>
    </lineage>
</organism>
<reference evidence="1" key="1">
    <citation type="submission" date="2022-11" db="EMBL/GenBank/DDBJ databases">
        <authorList>
            <person name="Petersen C."/>
        </authorList>
    </citation>
    <scope>NUCLEOTIDE SEQUENCE</scope>
    <source>
        <strain evidence="1">IBT 20477</strain>
    </source>
</reference>
<comment type="caution">
    <text evidence="1">The sequence shown here is derived from an EMBL/GenBank/DDBJ whole genome shotgun (WGS) entry which is preliminary data.</text>
</comment>
<evidence type="ECO:0000313" key="1">
    <source>
        <dbReference type="EMBL" id="KAJ5203063.1"/>
    </source>
</evidence>
<dbReference type="Proteomes" id="UP001150942">
    <property type="component" value="Unassembled WGS sequence"/>
</dbReference>
<sequence>MTQMGFFPSPGDHITFENPKHTEWFIIAKLSQQTHQNDEIDVQDGFGPSYAVATFRVRSDLGNQEAYMRVYLQVPH</sequence>
<dbReference type="AlphaFoldDB" id="A0A9W9MKK9"/>